<accession>A0A0H3DUY1</accession>
<dbReference type="EMBL" id="CP002154">
    <property type="protein sequence ID" value="ADM42248.1"/>
    <property type="molecule type" value="Genomic_DNA"/>
</dbReference>
<gene>
    <name evidence="2" type="ordered locus">ETAF_2143</name>
</gene>
<protein>
    <submittedName>
        <fullName evidence="2">Uncharacterized protein</fullName>
    </submittedName>
</protein>
<reference evidence="3" key="1">
    <citation type="submission" date="2010-08" db="EMBL/GenBank/DDBJ databases">
        <title>Genome comparisons of Edwardsiella bacteria analysed using deep sequencing technology.</title>
        <authorList>
            <person name="van Soest J.J."/>
            <person name="Henkel C.V."/>
            <person name="Jansen H.J."/>
            <person name="van den Hondel C.A.M.J.J."/>
            <person name="Bloemberg G.V."/>
            <person name="Meijer A.H."/>
            <person name="Spaink H.P."/>
        </authorList>
    </citation>
    <scope>NUCLEOTIDE SEQUENCE [LARGE SCALE GENOMIC DNA]</scope>
    <source>
        <strain evidence="3">FL6-60</strain>
    </source>
</reference>
<name>A0A0H3DUY1_EDWTF</name>
<organism evidence="2 3">
    <name type="scientific">Edwardsiella tarda (strain FL6-60)</name>
    <dbReference type="NCBI Taxonomy" id="718251"/>
    <lineage>
        <taxon>Bacteria</taxon>
        <taxon>Pseudomonadati</taxon>
        <taxon>Pseudomonadota</taxon>
        <taxon>Gammaproteobacteria</taxon>
        <taxon>Enterobacterales</taxon>
        <taxon>Hafniaceae</taxon>
        <taxon>Edwardsiella</taxon>
    </lineage>
</organism>
<reference evidence="2 3" key="2">
    <citation type="journal article" date="2011" name="BMC Immunol.">
        <title>Comparison of static immersion and intravenous injection systems for exposure of zebrafish embryos to the natural pathogen Edwardsiella tarda.</title>
        <authorList>
            <person name="van Soest J.J."/>
            <person name="Stockhammer O.W."/>
            <person name="Ordas A."/>
            <person name="Bloemberg G.V."/>
            <person name="Spaink H.P."/>
            <person name="Meijer A.H."/>
        </authorList>
    </citation>
    <scope>NUCLEOTIDE SEQUENCE [LARGE SCALE GENOMIC DNA]</scope>
    <source>
        <strain evidence="2 3">FL6-60</strain>
    </source>
</reference>
<proteinExistence type="predicted"/>
<evidence type="ECO:0000313" key="2">
    <source>
        <dbReference type="EMBL" id="ADM42248.1"/>
    </source>
</evidence>
<keyword evidence="1" id="KW-1133">Transmembrane helix</keyword>
<dbReference type="Proteomes" id="UP000002230">
    <property type="component" value="Chromosome"/>
</dbReference>
<dbReference type="KEGG" id="etd:ETAF_2143"/>
<keyword evidence="1" id="KW-0812">Transmembrane</keyword>
<feature type="transmembrane region" description="Helical" evidence="1">
    <location>
        <begin position="7"/>
        <end position="24"/>
    </location>
</feature>
<keyword evidence="1" id="KW-0472">Membrane</keyword>
<feature type="transmembrane region" description="Helical" evidence="1">
    <location>
        <begin position="30"/>
        <end position="49"/>
    </location>
</feature>
<evidence type="ECO:0000256" key="1">
    <source>
        <dbReference type="SAM" id="Phobius"/>
    </source>
</evidence>
<keyword evidence="3" id="KW-1185">Reference proteome</keyword>
<sequence>MYTWPSLLVMIIFSLGMTLLAIMLGVESTWVRLCIFFISAFACDLFFSITR</sequence>
<evidence type="ECO:0000313" key="3">
    <source>
        <dbReference type="Proteomes" id="UP000002230"/>
    </source>
</evidence>
<dbReference type="AlphaFoldDB" id="A0A0H3DUY1"/>
<dbReference type="PATRIC" id="fig|718251.5.peg.2225"/>
<dbReference type="HOGENOM" id="CLU_3098305_0_0_6"/>